<dbReference type="RefSeq" id="XP_066916751.1">
    <property type="nucleotide sequence ID" value="XM_067060650.1"/>
</dbReference>
<dbReference type="InterPro" id="IPR005654">
    <property type="entry name" value="ATPase_AFG1-like"/>
</dbReference>
<evidence type="ECO:0000256" key="3">
    <source>
        <dbReference type="ARBA" id="ARBA00022840"/>
    </source>
</evidence>
<dbReference type="GO" id="GO:0005739">
    <property type="term" value="C:mitochondrion"/>
    <property type="evidence" value="ECO:0007669"/>
    <property type="project" value="TreeGrafter"/>
</dbReference>
<dbReference type="AlphaFoldDB" id="A0A7M5VE49"/>
<dbReference type="InterPro" id="IPR027417">
    <property type="entry name" value="P-loop_NTPase"/>
</dbReference>
<dbReference type="Pfam" id="PF03969">
    <property type="entry name" value="AFG1_ATPase"/>
    <property type="match status" value="1"/>
</dbReference>
<reference evidence="4" key="1">
    <citation type="submission" date="2021-01" db="UniProtKB">
        <authorList>
            <consortium name="EnsemblMetazoa"/>
        </authorList>
    </citation>
    <scope>IDENTIFICATION</scope>
</reference>
<evidence type="ECO:0000313" key="4">
    <source>
        <dbReference type="EnsemblMetazoa" id="CLYHEMP009741.2"/>
    </source>
</evidence>
<dbReference type="GeneID" id="136803927"/>
<dbReference type="NCBIfam" id="NF040713">
    <property type="entry name" value="ZapE"/>
    <property type="match status" value="1"/>
</dbReference>
<sequence length="458" mass="52868">MRKAAWSLVSYHQRSFQICSSFQSQAVQQDIAIEKSEHGPEGTYKSLLENGLLKVDEEQQRVVYRLQKLYQDVRTYNKTSASNLFGKLFSFSSQSSNAPRGVYLYGSVGCGKTMLMDMLYKNVDIRPKKRVHFNQFMIDVHKRIHQFKLDAPPVDHRSRTSKPLDPIPPIAKDISDETWFLCFDEFQVTDVADAMILKRLFTCLFENGVIVIATSNRHPQDLYKNGLQRGNFLPFIPILETYCEIVPLSGVDYRRLEFSDISKTYFNSQEASTKDKLEDVFKLLCENEKQDVKPKTVEVYGRNNVFQRACGKVAFTSFDELCRKALGAADYIAFAKTFDTIILTDVPVMSPRRKVELRRFITLIDNFYDNKVRLILSAAQPLDNLFITNETMNDYDAEAKRMLMDDLGLIGTQDEDHNISLFTAEEEIFAIERTVSRLTEMQSEQYWQSSEDESNNQN</sequence>
<dbReference type="FunFam" id="3.40.50.300:FF:003045">
    <property type="entry name" value="GD10885"/>
    <property type="match status" value="1"/>
</dbReference>
<comment type="similarity">
    <text evidence="1">Belongs to the AFG1 ATPase family.</text>
</comment>
<proteinExistence type="inferred from homology"/>
<dbReference type="SUPFAM" id="SSF52540">
    <property type="entry name" value="P-loop containing nucleoside triphosphate hydrolases"/>
    <property type="match status" value="1"/>
</dbReference>
<organism evidence="4 5">
    <name type="scientific">Clytia hemisphaerica</name>
    <dbReference type="NCBI Taxonomy" id="252671"/>
    <lineage>
        <taxon>Eukaryota</taxon>
        <taxon>Metazoa</taxon>
        <taxon>Cnidaria</taxon>
        <taxon>Hydrozoa</taxon>
        <taxon>Hydroidolina</taxon>
        <taxon>Leptothecata</taxon>
        <taxon>Obeliida</taxon>
        <taxon>Clytiidae</taxon>
        <taxon>Clytia</taxon>
    </lineage>
</organism>
<dbReference type="EnsemblMetazoa" id="CLYHEMT009741.1">
    <property type="protein sequence ID" value="CLYHEMP009741.1"/>
    <property type="gene ID" value="CLYHEMG009741"/>
</dbReference>
<evidence type="ECO:0000256" key="1">
    <source>
        <dbReference type="ARBA" id="ARBA00010322"/>
    </source>
</evidence>
<evidence type="ECO:0000313" key="5">
    <source>
        <dbReference type="Proteomes" id="UP000594262"/>
    </source>
</evidence>
<dbReference type="PANTHER" id="PTHR12169">
    <property type="entry name" value="ATPASE N2B"/>
    <property type="match status" value="1"/>
</dbReference>
<dbReference type="GO" id="GO:0016887">
    <property type="term" value="F:ATP hydrolysis activity"/>
    <property type="evidence" value="ECO:0007669"/>
    <property type="project" value="InterPro"/>
</dbReference>
<evidence type="ECO:0000256" key="2">
    <source>
        <dbReference type="ARBA" id="ARBA00022741"/>
    </source>
</evidence>
<name>A0A7M5VE49_9CNID</name>
<keyword evidence="5" id="KW-1185">Reference proteome</keyword>
<dbReference type="GO" id="GO:0005524">
    <property type="term" value="F:ATP binding"/>
    <property type="evidence" value="ECO:0007669"/>
    <property type="project" value="UniProtKB-KW"/>
</dbReference>
<keyword evidence="3" id="KW-0067">ATP-binding</keyword>
<dbReference type="Gene3D" id="3.40.50.300">
    <property type="entry name" value="P-loop containing nucleotide triphosphate hydrolases"/>
    <property type="match status" value="1"/>
</dbReference>
<dbReference type="Proteomes" id="UP000594262">
    <property type="component" value="Unplaced"/>
</dbReference>
<dbReference type="PANTHER" id="PTHR12169:SF6">
    <property type="entry name" value="AFG1-LIKE ATPASE"/>
    <property type="match status" value="1"/>
</dbReference>
<accession>A0A7M5VE49</accession>
<dbReference type="EnsemblMetazoa" id="CLYHEMT009741.2">
    <property type="protein sequence ID" value="CLYHEMP009741.2"/>
    <property type="gene ID" value="CLYHEMG009741"/>
</dbReference>
<protein>
    <submittedName>
        <fullName evidence="4">Uncharacterized protein</fullName>
    </submittedName>
</protein>
<dbReference type="OrthoDB" id="548867at2759"/>
<keyword evidence="2" id="KW-0547">Nucleotide-binding</keyword>